<dbReference type="InterPro" id="IPR046714">
    <property type="entry name" value="DUF6787"/>
</dbReference>
<keyword evidence="1" id="KW-0472">Membrane</keyword>
<keyword evidence="4" id="KW-1185">Reference proteome</keyword>
<evidence type="ECO:0000313" key="4">
    <source>
        <dbReference type="Proteomes" id="UP000662783"/>
    </source>
</evidence>
<dbReference type="AlphaFoldDB" id="A0A974WI41"/>
<keyword evidence="1" id="KW-0812">Transmembrane</keyword>
<gene>
    <name evidence="3" type="ORF">JR347_00290</name>
</gene>
<dbReference type="GO" id="GO:0016740">
    <property type="term" value="F:transferase activity"/>
    <property type="evidence" value="ECO:0007669"/>
    <property type="project" value="UniProtKB-KW"/>
</dbReference>
<dbReference type="RefSeq" id="WP_205722072.1">
    <property type="nucleotide sequence ID" value="NZ_CP070608.1"/>
</dbReference>
<dbReference type="Pfam" id="PF20584">
    <property type="entry name" value="DUF6787"/>
    <property type="match status" value="1"/>
</dbReference>
<reference evidence="3" key="1">
    <citation type="submission" date="2021-02" db="EMBL/GenBank/DDBJ databases">
        <title>Fulvivirga sp. S481 isolated from sea water.</title>
        <authorList>
            <person name="Bae S.S."/>
            <person name="Baek K."/>
        </authorList>
    </citation>
    <scope>NUCLEOTIDE SEQUENCE</scope>
    <source>
        <strain evidence="3">S481</strain>
    </source>
</reference>
<organism evidence="3 4">
    <name type="scientific">Fulvivirga lutea</name>
    <dbReference type="NCBI Taxonomy" id="2810512"/>
    <lineage>
        <taxon>Bacteria</taxon>
        <taxon>Pseudomonadati</taxon>
        <taxon>Bacteroidota</taxon>
        <taxon>Cytophagia</taxon>
        <taxon>Cytophagales</taxon>
        <taxon>Fulvivirgaceae</taxon>
        <taxon>Fulvivirga</taxon>
    </lineage>
</organism>
<name>A0A974WI41_9BACT</name>
<keyword evidence="1" id="KW-1133">Transmembrane helix</keyword>
<feature type="transmembrane region" description="Helical" evidence="1">
    <location>
        <begin position="55"/>
        <end position="83"/>
    </location>
</feature>
<feature type="transmembrane region" description="Helical" evidence="1">
    <location>
        <begin position="16"/>
        <end position="35"/>
    </location>
</feature>
<sequence>MNWIKKLEDKWQVSRVQVFIILIVFACTGFTVMFLKKPVVSFFVEDGEQNILFTILYYLLILPIYNVILLIYGFIFGQFKFFWEFEKRMFSKIFGKKKATR</sequence>
<proteinExistence type="predicted"/>
<dbReference type="KEGG" id="fuv:JR347_00290"/>
<feature type="domain" description="DUF6787" evidence="2">
    <location>
        <begin position="20"/>
        <end position="95"/>
    </location>
</feature>
<accession>A0A974WI41</accession>
<dbReference type="EMBL" id="CP070608">
    <property type="protein sequence ID" value="QSE97562.1"/>
    <property type="molecule type" value="Genomic_DNA"/>
</dbReference>
<dbReference type="PROSITE" id="PS51257">
    <property type="entry name" value="PROKAR_LIPOPROTEIN"/>
    <property type="match status" value="1"/>
</dbReference>
<keyword evidence="3" id="KW-0808">Transferase</keyword>
<evidence type="ECO:0000313" key="3">
    <source>
        <dbReference type="EMBL" id="QSE97562.1"/>
    </source>
</evidence>
<dbReference type="Proteomes" id="UP000662783">
    <property type="component" value="Chromosome"/>
</dbReference>
<evidence type="ECO:0000256" key="1">
    <source>
        <dbReference type="SAM" id="Phobius"/>
    </source>
</evidence>
<protein>
    <submittedName>
        <fullName evidence="3">Prolipoprotein diacylglyceryl transferase</fullName>
    </submittedName>
</protein>
<evidence type="ECO:0000259" key="2">
    <source>
        <dbReference type="Pfam" id="PF20584"/>
    </source>
</evidence>